<keyword evidence="2" id="KW-1185">Reference proteome</keyword>
<reference evidence="1 2" key="1">
    <citation type="journal article" date="2017" name="BMC Genomics">
        <title>Comparative genomic and phylogenomic analyses of the Bifidobacteriaceae family.</title>
        <authorList>
            <person name="Lugli G.A."/>
            <person name="Milani C."/>
            <person name="Turroni F."/>
            <person name="Duranti S."/>
            <person name="Mancabelli L."/>
            <person name="Mangifesta M."/>
            <person name="Ferrario C."/>
            <person name="Modesto M."/>
            <person name="Mattarelli P."/>
            <person name="Jiri K."/>
            <person name="van Sinderen D."/>
            <person name="Ventura M."/>
        </authorList>
    </citation>
    <scope>NUCLEOTIDE SEQUENCE [LARGE SCALE GENOMIC DNA]</scope>
    <source>
        <strain evidence="1 2">DSM 100202</strain>
    </source>
</reference>
<name>A0A261FZ23_9BIFI</name>
<sequence>MHIRKPLAAGIALTMLATLGLSGCGEQKSETNADGKPVVKITLIKRSTQIEAKEMNLTKDLEAACDCEIKWEEILDTQWAQQASTVLASGDVGDITIWGYNADNFAQYNYWEDLSDDLDQMPNVKEYFDTIPEAKMFGSDLEGHIWQVPSDYGNASGAKWSSGQNLMINKQWLEKLGLEVPKTWDDLTKVLTAFKNDDPNGNGEADEVPMLINQLGTAGFGWWSPFLLLNGTGQNTQFTTGSGSQGIYVKDGKVGNWMLSDNFRKVIEYYHSLIEAGLMPADVLTRDASLNTADISSDGKTAKVGLIYGWNTGNFGDLKDEYESIEVPAAPGVSYEQTTWEAEMQDIYNGAAVKAGLDDAHKTAALKIIDKFLDPDISMESYYGDLGKYIENKGDGVYNVIKFQDDLSTFGLADRGLTWVRENMSVTGDQDKVLAEKDGTVYKNQQSHIGEKDLIPMYTRLSSEDNTTVSNNNSTIWNYALPLISTWIQDGGLTDDAWNTYIDTLKKSGIEDNIALWQKAYDDTMKASES</sequence>
<dbReference type="Gene3D" id="3.40.190.10">
    <property type="entry name" value="Periplasmic binding protein-like II"/>
    <property type="match status" value="2"/>
</dbReference>
<dbReference type="AlphaFoldDB" id="A0A261FZ23"/>
<dbReference type="InterPro" id="IPR050490">
    <property type="entry name" value="Bact_solute-bd_prot1"/>
</dbReference>
<proteinExistence type="predicted"/>
<dbReference type="SUPFAM" id="SSF53850">
    <property type="entry name" value="Periplasmic binding protein-like II"/>
    <property type="match status" value="1"/>
</dbReference>
<dbReference type="PROSITE" id="PS51257">
    <property type="entry name" value="PROKAR_LIPOPROTEIN"/>
    <property type="match status" value="1"/>
</dbReference>
<dbReference type="PANTHER" id="PTHR43649:SF17">
    <property type="entry name" value="ABC TRANSPORTER SOLUTE BINDING PROTEIN-SUGAR TRANSPORT"/>
    <property type="match status" value="1"/>
</dbReference>
<dbReference type="Pfam" id="PF13416">
    <property type="entry name" value="SBP_bac_8"/>
    <property type="match status" value="1"/>
</dbReference>
<organism evidence="1 2">
    <name type="scientific">Bifidobacterium hapali</name>
    <dbReference type="NCBI Taxonomy" id="1630172"/>
    <lineage>
        <taxon>Bacteria</taxon>
        <taxon>Bacillati</taxon>
        <taxon>Actinomycetota</taxon>
        <taxon>Actinomycetes</taxon>
        <taxon>Bifidobacteriales</taxon>
        <taxon>Bifidobacteriaceae</taxon>
        <taxon>Bifidobacterium</taxon>
    </lineage>
</organism>
<dbReference type="RefSeq" id="WP_094729760.1">
    <property type="nucleotide sequence ID" value="NZ_MWWY01000023.1"/>
</dbReference>
<protein>
    <submittedName>
        <fullName evidence="1">ABC transporter</fullName>
    </submittedName>
</protein>
<dbReference type="EMBL" id="MWWY01000023">
    <property type="protein sequence ID" value="OZG64378.1"/>
    <property type="molecule type" value="Genomic_DNA"/>
</dbReference>
<dbReference type="PANTHER" id="PTHR43649">
    <property type="entry name" value="ARABINOSE-BINDING PROTEIN-RELATED"/>
    <property type="match status" value="1"/>
</dbReference>
<dbReference type="OrthoDB" id="3225049at2"/>
<accession>A0A261FZ23</accession>
<dbReference type="InterPro" id="IPR006059">
    <property type="entry name" value="SBP"/>
</dbReference>
<comment type="caution">
    <text evidence="1">The sequence shown here is derived from an EMBL/GenBank/DDBJ whole genome shotgun (WGS) entry which is preliminary data.</text>
</comment>
<evidence type="ECO:0000313" key="1">
    <source>
        <dbReference type="EMBL" id="OZG64378.1"/>
    </source>
</evidence>
<evidence type="ECO:0000313" key="2">
    <source>
        <dbReference type="Proteomes" id="UP000216074"/>
    </source>
</evidence>
<gene>
    <name evidence="1" type="ORF">BHAP_1128</name>
</gene>
<dbReference type="Proteomes" id="UP000216074">
    <property type="component" value="Unassembled WGS sequence"/>
</dbReference>